<reference evidence="3 5" key="2">
    <citation type="submission" date="2022-12" db="EMBL/GenBank/DDBJ databases">
        <authorList>
            <person name="Ruckert C."/>
            <person name="Busche T."/>
            <person name="Kalinowski J."/>
            <person name="Wittmann C."/>
        </authorList>
    </citation>
    <scope>NUCLEOTIDE SEQUENCE [LARGE SCALE GENOMIC DNA]</scope>
    <source>
        <strain evidence="3 5">DSM 40555</strain>
    </source>
</reference>
<protein>
    <submittedName>
        <fullName evidence="2">Uncharacterized protein</fullName>
    </submittedName>
</protein>
<feature type="compositionally biased region" description="Basic and acidic residues" evidence="1">
    <location>
        <begin position="39"/>
        <end position="52"/>
    </location>
</feature>
<dbReference type="EMBL" id="BLIP01000001">
    <property type="protein sequence ID" value="GFE20107.1"/>
    <property type="molecule type" value="Genomic_DNA"/>
</dbReference>
<sequence>MTTDPRIAVLAAISSPSATAILQAREPLADWLDNWVGTDIREDGPMPEDRRAVLGQEQP</sequence>
<proteinExistence type="predicted"/>
<dbReference type="AlphaFoldDB" id="A0A640T8M6"/>
<evidence type="ECO:0000313" key="4">
    <source>
        <dbReference type="Proteomes" id="UP000429552"/>
    </source>
</evidence>
<name>A0A640T8M6_STRNI</name>
<gene>
    <name evidence="2" type="ORF">Sliba_05600</name>
    <name evidence="3" type="ORF">STRLI_000630</name>
</gene>
<evidence type="ECO:0000313" key="5">
    <source>
        <dbReference type="Proteomes" id="UP001210609"/>
    </source>
</evidence>
<keyword evidence="5" id="KW-1185">Reference proteome</keyword>
<dbReference type="Proteomes" id="UP001210609">
    <property type="component" value="Chromosome"/>
</dbReference>
<evidence type="ECO:0000313" key="3">
    <source>
        <dbReference type="EMBL" id="WAT94958.1"/>
    </source>
</evidence>
<feature type="region of interest" description="Disordered" evidence="1">
    <location>
        <begin position="39"/>
        <end position="59"/>
    </location>
</feature>
<accession>A0A640T8M6</accession>
<dbReference type="Proteomes" id="UP000429552">
    <property type="component" value="Unassembled WGS sequence"/>
</dbReference>
<evidence type="ECO:0000256" key="1">
    <source>
        <dbReference type="SAM" id="MobiDB-lite"/>
    </source>
</evidence>
<organism evidence="2 4">
    <name type="scientific">Streptomyces nigrescens</name>
    <dbReference type="NCBI Taxonomy" id="1920"/>
    <lineage>
        <taxon>Bacteria</taxon>
        <taxon>Bacillati</taxon>
        <taxon>Actinomycetota</taxon>
        <taxon>Actinomycetes</taxon>
        <taxon>Kitasatosporales</taxon>
        <taxon>Streptomycetaceae</taxon>
        <taxon>Streptomyces</taxon>
    </lineage>
</organism>
<dbReference type="EMBL" id="CP114202">
    <property type="protein sequence ID" value="WAT94958.1"/>
    <property type="molecule type" value="Genomic_DNA"/>
</dbReference>
<dbReference type="RefSeq" id="WP_159484167.1">
    <property type="nucleotide sequence ID" value="NZ_BLIP01000001.1"/>
</dbReference>
<reference evidence="2 4" key="1">
    <citation type="submission" date="2019-12" db="EMBL/GenBank/DDBJ databases">
        <title>Whole genome shotgun sequence of Streptomyces libani subsp. libani NBRC 13452.</title>
        <authorList>
            <person name="Ichikawa N."/>
            <person name="Kimura A."/>
            <person name="Kitahashi Y."/>
            <person name="Komaki H."/>
            <person name="Tamura T."/>
        </authorList>
    </citation>
    <scope>NUCLEOTIDE SEQUENCE [LARGE SCALE GENOMIC DNA]</scope>
    <source>
        <strain evidence="2 4">NBRC 13452</strain>
    </source>
</reference>
<evidence type="ECO:0000313" key="2">
    <source>
        <dbReference type="EMBL" id="GFE20107.1"/>
    </source>
</evidence>